<dbReference type="AlphaFoldDB" id="A0A4Y2F6F6"/>
<evidence type="ECO:0000313" key="3">
    <source>
        <dbReference type="Proteomes" id="UP000499080"/>
    </source>
</evidence>
<evidence type="ECO:0000256" key="1">
    <source>
        <dbReference type="SAM" id="MobiDB-lite"/>
    </source>
</evidence>
<reference evidence="2 3" key="1">
    <citation type="journal article" date="2019" name="Sci. Rep.">
        <title>Orb-weaving spider Araneus ventricosus genome elucidates the spidroin gene catalogue.</title>
        <authorList>
            <person name="Kono N."/>
            <person name="Nakamura H."/>
            <person name="Ohtoshi R."/>
            <person name="Moran D.A.P."/>
            <person name="Shinohara A."/>
            <person name="Yoshida Y."/>
            <person name="Fujiwara M."/>
            <person name="Mori M."/>
            <person name="Tomita M."/>
            <person name="Arakawa K."/>
        </authorList>
    </citation>
    <scope>NUCLEOTIDE SEQUENCE [LARGE SCALE GENOMIC DNA]</scope>
</reference>
<dbReference type="Proteomes" id="UP000499080">
    <property type="component" value="Unassembled WGS sequence"/>
</dbReference>
<dbReference type="EMBL" id="BGPR01000823">
    <property type="protein sequence ID" value="GBM36903.1"/>
    <property type="molecule type" value="Genomic_DNA"/>
</dbReference>
<sequence>MPWIFFVPDVLNRDMKKQFVENLKCFNCKGNHPSYSKTCPKWKLEKEIISVKVTKNISIQEARKIVHDRTPKTNYSYTAALTAIKNPDTPLEPIQTQTDPKPSTSATKNEETIS</sequence>
<accession>A0A4Y2F6F6</accession>
<gene>
    <name evidence="2" type="ORF">AVEN_14890_1</name>
</gene>
<feature type="region of interest" description="Disordered" evidence="1">
    <location>
        <begin position="84"/>
        <end position="114"/>
    </location>
</feature>
<comment type="caution">
    <text evidence="2">The sequence shown here is derived from an EMBL/GenBank/DDBJ whole genome shotgun (WGS) entry which is preliminary data.</text>
</comment>
<protein>
    <submittedName>
        <fullName evidence="2">Uncharacterized protein</fullName>
    </submittedName>
</protein>
<organism evidence="2 3">
    <name type="scientific">Araneus ventricosus</name>
    <name type="common">Orbweaver spider</name>
    <name type="synonym">Epeira ventricosa</name>
    <dbReference type="NCBI Taxonomy" id="182803"/>
    <lineage>
        <taxon>Eukaryota</taxon>
        <taxon>Metazoa</taxon>
        <taxon>Ecdysozoa</taxon>
        <taxon>Arthropoda</taxon>
        <taxon>Chelicerata</taxon>
        <taxon>Arachnida</taxon>
        <taxon>Araneae</taxon>
        <taxon>Araneomorphae</taxon>
        <taxon>Entelegynae</taxon>
        <taxon>Araneoidea</taxon>
        <taxon>Araneidae</taxon>
        <taxon>Araneus</taxon>
    </lineage>
</organism>
<keyword evidence="3" id="KW-1185">Reference proteome</keyword>
<feature type="compositionally biased region" description="Polar residues" evidence="1">
    <location>
        <begin position="94"/>
        <end position="107"/>
    </location>
</feature>
<proteinExistence type="predicted"/>
<name>A0A4Y2F6F6_ARAVE</name>
<evidence type="ECO:0000313" key="2">
    <source>
        <dbReference type="EMBL" id="GBM36903.1"/>
    </source>
</evidence>